<keyword evidence="1" id="KW-0560">Oxidoreductase</keyword>
<evidence type="ECO:0000259" key="2">
    <source>
        <dbReference type="Pfam" id="PF00171"/>
    </source>
</evidence>
<dbReference type="InterPro" id="IPR016161">
    <property type="entry name" value="Ald_DH/histidinol_DH"/>
</dbReference>
<dbReference type="Proteomes" id="UP001596174">
    <property type="component" value="Unassembled WGS sequence"/>
</dbReference>
<keyword evidence="4" id="KW-1185">Reference proteome</keyword>
<dbReference type="InterPro" id="IPR016162">
    <property type="entry name" value="Ald_DH_N"/>
</dbReference>
<dbReference type="InterPro" id="IPR015590">
    <property type="entry name" value="Aldehyde_DH_dom"/>
</dbReference>
<sequence length="571" mass="60847">MTTSLPDTAETDRIDQVLDQLAEGETAWAACGLARRRELLEQVHAATAAHARAWVEAAAGYKQLPSGSPLFGEEWISGPYAVLTATTALADSVRALEQGRSPVDDYTLAAGPEGRVAVRVLPHTRWDRLLLNGFSAEVWMPPGTTAAEVRDRAGLGLRTPTATAGIGVVLGAGNITSIPVLDVLYELYAHNRVVALKLNPITDPLLDVFRAVLDPFIRIGAVRVLTGGADVGGYLVRHTKVAHVHMTGSAATHDAIVFGTGPEGEQRRRSGTPLLDKPVSSELGGVSPVIVVPGDWSEADLRFQAEHVATQRLHNGGYNCIAGQVVLLSRDWPQKDRFLAHLRHVLAQAPARPAYYPGSDTRVTQALATHPTAERLAGGRVLLPGLRPSEADPALTTEYFAPVLGVLELPGGPREFLDAAVETANTELLGTLGVNVLAHPATIAALGRTFDEAVARLRYGTIAVNAWTGLGYLTPTATWGAFPGHTLQDVQSGIGVVHNAVLLDSPERTVVRGPFRPAPRSVLHGEFALTPRPPWFVTNRTAATTGERLTAFASRPRWSALPGIFASALRG</sequence>
<evidence type="ECO:0000313" key="4">
    <source>
        <dbReference type="Proteomes" id="UP001596174"/>
    </source>
</evidence>
<gene>
    <name evidence="3" type="ORF">ACFP3V_14340</name>
</gene>
<protein>
    <submittedName>
        <fullName evidence="3">Aldehyde dehydrogenase family protein</fullName>
    </submittedName>
</protein>
<dbReference type="Gene3D" id="3.40.605.10">
    <property type="entry name" value="Aldehyde Dehydrogenase, Chain A, domain 1"/>
    <property type="match status" value="1"/>
</dbReference>
<organism evidence="3 4">
    <name type="scientific">Streptacidiphilus monticola</name>
    <dbReference type="NCBI Taxonomy" id="2161674"/>
    <lineage>
        <taxon>Bacteria</taxon>
        <taxon>Bacillati</taxon>
        <taxon>Actinomycetota</taxon>
        <taxon>Actinomycetes</taxon>
        <taxon>Kitasatosporales</taxon>
        <taxon>Streptomycetaceae</taxon>
        <taxon>Streptacidiphilus</taxon>
    </lineage>
</organism>
<dbReference type="Pfam" id="PF00171">
    <property type="entry name" value="Aldedh"/>
    <property type="match status" value="1"/>
</dbReference>
<dbReference type="InterPro" id="IPR016163">
    <property type="entry name" value="Ald_DH_C"/>
</dbReference>
<dbReference type="SUPFAM" id="SSF53720">
    <property type="entry name" value="ALDH-like"/>
    <property type="match status" value="1"/>
</dbReference>
<comment type="caution">
    <text evidence="3">The sequence shown here is derived from an EMBL/GenBank/DDBJ whole genome shotgun (WGS) entry which is preliminary data.</text>
</comment>
<dbReference type="EMBL" id="JBHSQJ010000056">
    <property type="protein sequence ID" value="MFC5908386.1"/>
    <property type="molecule type" value="Genomic_DNA"/>
</dbReference>
<feature type="domain" description="Aldehyde dehydrogenase" evidence="2">
    <location>
        <begin position="220"/>
        <end position="348"/>
    </location>
</feature>
<reference evidence="4" key="1">
    <citation type="journal article" date="2019" name="Int. J. Syst. Evol. Microbiol.">
        <title>The Global Catalogue of Microorganisms (GCM) 10K type strain sequencing project: providing services to taxonomists for standard genome sequencing and annotation.</title>
        <authorList>
            <consortium name="The Broad Institute Genomics Platform"/>
            <consortium name="The Broad Institute Genome Sequencing Center for Infectious Disease"/>
            <person name="Wu L."/>
            <person name="Ma J."/>
        </authorList>
    </citation>
    <scope>NUCLEOTIDE SEQUENCE [LARGE SCALE GENOMIC DNA]</scope>
    <source>
        <strain evidence="4">JCM 4816</strain>
    </source>
</reference>
<evidence type="ECO:0000256" key="1">
    <source>
        <dbReference type="ARBA" id="ARBA00023002"/>
    </source>
</evidence>
<accession>A0ABW1G125</accession>
<dbReference type="RefSeq" id="WP_380583383.1">
    <property type="nucleotide sequence ID" value="NZ_JBHSQJ010000056.1"/>
</dbReference>
<name>A0ABW1G125_9ACTN</name>
<evidence type="ECO:0000313" key="3">
    <source>
        <dbReference type="EMBL" id="MFC5908386.1"/>
    </source>
</evidence>
<proteinExistence type="predicted"/>
<dbReference type="Gene3D" id="3.40.309.10">
    <property type="entry name" value="Aldehyde Dehydrogenase, Chain A, domain 2"/>
    <property type="match status" value="1"/>
</dbReference>